<comment type="caution">
    <text evidence="5">The sequence shown here is derived from an EMBL/GenBank/DDBJ whole genome shotgun (WGS) entry which is preliminary data.</text>
</comment>
<evidence type="ECO:0000313" key="5">
    <source>
        <dbReference type="EMBL" id="KAA5544846.1"/>
    </source>
</evidence>
<dbReference type="FunFam" id="3.40.605.10:FF:000012">
    <property type="entry name" value="NAD-dependent succinate-semialdehyde dehydrogenase"/>
    <property type="match status" value="1"/>
</dbReference>
<evidence type="ECO:0000256" key="2">
    <source>
        <dbReference type="ARBA" id="ARBA00022857"/>
    </source>
</evidence>
<keyword evidence="6" id="KW-1185">Reference proteome</keyword>
<dbReference type="AlphaFoldDB" id="A0A5M6DEK7"/>
<dbReference type="PANTHER" id="PTHR43217:SF1">
    <property type="entry name" value="SUCCINATE SEMIALDEHYDE DEHYDROGENASE [NAD(P)+] SAD"/>
    <property type="match status" value="1"/>
</dbReference>
<reference evidence="5 6" key="1">
    <citation type="submission" date="2019-09" db="EMBL/GenBank/DDBJ databases">
        <title>Genome sequence and assembly of Adhaeribacter sp.</title>
        <authorList>
            <person name="Chhetri G."/>
        </authorList>
    </citation>
    <scope>NUCLEOTIDE SEQUENCE [LARGE SCALE GENOMIC DNA]</scope>
    <source>
        <strain evidence="5 6">DK36</strain>
    </source>
</reference>
<proteinExistence type="inferred from homology"/>
<feature type="domain" description="Aldehyde dehydrogenase" evidence="4">
    <location>
        <begin position="2"/>
        <end position="451"/>
    </location>
</feature>
<dbReference type="FunFam" id="3.40.309.10:FF:000009">
    <property type="entry name" value="Aldehyde dehydrogenase A"/>
    <property type="match status" value="1"/>
</dbReference>
<gene>
    <name evidence="5" type="ORF">F0145_14285</name>
</gene>
<dbReference type="GO" id="GO:0004030">
    <property type="term" value="F:aldehyde dehydrogenase [NAD(P)+] activity"/>
    <property type="evidence" value="ECO:0007669"/>
    <property type="project" value="InterPro"/>
</dbReference>
<evidence type="ECO:0000313" key="6">
    <source>
        <dbReference type="Proteomes" id="UP000323426"/>
    </source>
</evidence>
<sequence length="454" mass="49839">MKIRSINPADNTVLKTYDYLTDAQLENALAKADSTFKNWRQTSFAERSQLMLKCADLLEQDSRHYAELMTLEMGKPIKQAIGEVNKCAAVCRYYAHHAEGFLQDEIMEAEASKCFVSYEPLGAVLAIMPWNFPYWQVFRFAAPALMAGNVGILKHASNVPQCALAIEEVFLRAGFPEGAFTTLLVPTNKIEQIIKDDRVKAVTLTGSEGAGSSVAQLAGREIKKTVLELGGSDPFIILADADLEKAAETAVNSRMINTGQSCIAAKRFMVEAPIADAFLQKMKTLMQAKKTGNPLDDDCDFGPMARHDLARELQKQVDVSVANGATIFLDGGHQNPDTAYFYPMILTNIKPGMPAYEDELFGPVALVFVVPDAQEAIRIANDHRYGLGATIFTQDVTKGEKLARQIESGNVFINAMMQSSPGIPFGGIKKSGYGRELSFVGIREFVNQKTIWVG</sequence>
<dbReference type="InterPro" id="IPR044148">
    <property type="entry name" value="ALDH_GabD1-like"/>
</dbReference>
<dbReference type="InterPro" id="IPR016162">
    <property type="entry name" value="Ald_DH_N"/>
</dbReference>
<dbReference type="EMBL" id="VWSF01000010">
    <property type="protein sequence ID" value="KAA5544846.1"/>
    <property type="molecule type" value="Genomic_DNA"/>
</dbReference>
<keyword evidence="2" id="KW-0521">NADP</keyword>
<dbReference type="Gene3D" id="3.40.309.10">
    <property type="entry name" value="Aldehyde Dehydrogenase, Chain A, domain 2"/>
    <property type="match status" value="1"/>
</dbReference>
<dbReference type="Proteomes" id="UP000323426">
    <property type="component" value="Unassembled WGS sequence"/>
</dbReference>
<dbReference type="SUPFAM" id="SSF53720">
    <property type="entry name" value="ALDH-like"/>
    <property type="match status" value="1"/>
</dbReference>
<dbReference type="Pfam" id="PF00171">
    <property type="entry name" value="Aldedh"/>
    <property type="match status" value="1"/>
</dbReference>
<keyword evidence="3" id="KW-0560">Oxidoreductase</keyword>
<dbReference type="InterPro" id="IPR047110">
    <property type="entry name" value="GABD/Sad-like"/>
</dbReference>
<comment type="similarity">
    <text evidence="1">Belongs to the aldehyde dehydrogenase family.</text>
</comment>
<evidence type="ECO:0000256" key="3">
    <source>
        <dbReference type="ARBA" id="ARBA00023002"/>
    </source>
</evidence>
<dbReference type="InterPro" id="IPR015590">
    <property type="entry name" value="Aldehyde_DH_dom"/>
</dbReference>
<dbReference type="RefSeq" id="WP_150089095.1">
    <property type="nucleotide sequence ID" value="NZ_VWSF01000010.1"/>
</dbReference>
<evidence type="ECO:0000256" key="1">
    <source>
        <dbReference type="ARBA" id="ARBA00009986"/>
    </source>
</evidence>
<dbReference type="CDD" id="cd07100">
    <property type="entry name" value="ALDH_SSADH1_GabD1"/>
    <property type="match status" value="1"/>
</dbReference>
<dbReference type="PANTHER" id="PTHR43217">
    <property type="entry name" value="SUCCINATE SEMIALDEHYDE DEHYDROGENASE [NAD(P)+] SAD"/>
    <property type="match status" value="1"/>
</dbReference>
<dbReference type="Gene3D" id="3.40.605.10">
    <property type="entry name" value="Aldehyde Dehydrogenase, Chain A, domain 1"/>
    <property type="match status" value="1"/>
</dbReference>
<dbReference type="GO" id="GO:0004777">
    <property type="term" value="F:succinate-semialdehyde dehydrogenase (NAD+) activity"/>
    <property type="evidence" value="ECO:0007669"/>
    <property type="project" value="TreeGrafter"/>
</dbReference>
<accession>A0A5M6DEK7</accession>
<organism evidence="5 6">
    <name type="scientific">Adhaeribacter rhizoryzae</name>
    <dbReference type="NCBI Taxonomy" id="2607907"/>
    <lineage>
        <taxon>Bacteria</taxon>
        <taxon>Pseudomonadati</taxon>
        <taxon>Bacteroidota</taxon>
        <taxon>Cytophagia</taxon>
        <taxon>Cytophagales</taxon>
        <taxon>Hymenobacteraceae</taxon>
        <taxon>Adhaeribacter</taxon>
    </lineage>
</organism>
<evidence type="ECO:0000259" key="4">
    <source>
        <dbReference type="Pfam" id="PF00171"/>
    </source>
</evidence>
<protein>
    <submittedName>
        <fullName evidence="5">NAD-dependent succinate-semialdehyde dehydrogenase</fullName>
    </submittedName>
</protein>
<dbReference type="InterPro" id="IPR016161">
    <property type="entry name" value="Ald_DH/histidinol_DH"/>
</dbReference>
<dbReference type="InterPro" id="IPR016163">
    <property type="entry name" value="Ald_DH_C"/>
</dbReference>
<name>A0A5M6DEK7_9BACT</name>